<dbReference type="SUPFAM" id="SSF51126">
    <property type="entry name" value="Pectin lyase-like"/>
    <property type="match status" value="1"/>
</dbReference>
<feature type="signal peptide" evidence="1">
    <location>
        <begin position="1"/>
        <end position="19"/>
    </location>
</feature>
<keyword evidence="3" id="KW-1185">Reference proteome</keyword>
<evidence type="ECO:0000256" key="1">
    <source>
        <dbReference type="SAM" id="SignalP"/>
    </source>
</evidence>
<sequence>MVHSIVFATLFFCTSLATAQCGSGTPDAKVTGSTGAYVASIGTKSAYSGASYLSAIQAAIDGTSSGARIAVIASGSIGSNSIIIDAGKTFEGCGTIDASFKNFKGAIEIIDVDDVHIPYLTLTGNPYYGIRISGTNGLQLGQITMVMSATPSGGGIGVRFEMAGAANKNVKIDTVSVTGASEHAVETWNIDKLTINSVIAKNCGECGLLLQKTTNAHVGSVTGTNVGAGTGYATLRFANQNGRLPDGSYTTNVFVDKVYSRGGGRGVFCVSESGGAEIGKIDLANNNGPESILIENCYGLNIKSGTVVGGGDVRISARDEFANTKDITLSLEVDGTDVVESPCAINSHLTITGTAKVDICSK</sequence>
<dbReference type="Proteomes" id="UP000215127">
    <property type="component" value="Chromosome 12"/>
</dbReference>
<accession>A0A1X7S787</accession>
<name>A0A1X7S787_ZYMT9</name>
<evidence type="ECO:0000313" key="3">
    <source>
        <dbReference type="Proteomes" id="UP000215127"/>
    </source>
</evidence>
<dbReference type="InterPro" id="IPR011050">
    <property type="entry name" value="Pectin_lyase_fold/virulence"/>
</dbReference>
<proteinExistence type="predicted"/>
<gene>
    <name evidence="2" type="ORF">ZT3D7_G10703</name>
</gene>
<keyword evidence="1" id="KW-0732">Signal</keyword>
<organism evidence="2 3">
    <name type="scientific">Zymoseptoria tritici (strain ST99CH_3D7)</name>
    <dbReference type="NCBI Taxonomy" id="1276538"/>
    <lineage>
        <taxon>Eukaryota</taxon>
        <taxon>Fungi</taxon>
        <taxon>Dikarya</taxon>
        <taxon>Ascomycota</taxon>
        <taxon>Pezizomycotina</taxon>
        <taxon>Dothideomycetes</taxon>
        <taxon>Dothideomycetidae</taxon>
        <taxon>Mycosphaerellales</taxon>
        <taxon>Mycosphaerellaceae</taxon>
        <taxon>Zymoseptoria</taxon>
    </lineage>
</organism>
<evidence type="ECO:0008006" key="4">
    <source>
        <dbReference type="Google" id="ProtNLM"/>
    </source>
</evidence>
<evidence type="ECO:0000313" key="2">
    <source>
        <dbReference type="EMBL" id="SMQ55548.1"/>
    </source>
</evidence>
<reference evidence="2 3" key="1">
    <citation type="submission" date="2016-06" db="EMBL/GenBank/DDBJ databases">
        <authorList>
            <person name="Kjaerup R.B."/>
            <person name="Dalgaard T.S."/>
            <person name="Juul-Madsen H.R."/>
        </authorList>
    </citation>
    <scope>NUCLEOTIDE SEQUENCE [LARGE SCALE GENOMIC DNA]</scope>
</reference>
<dbReference type="EMBL" id="LT853703">
    <property type="protein sequence ID" value="SMQ55548.1"/>
    <property type="molecule type" value="Genomic_DNA"/>
</dbReference>
<protein>
    <recommendedName>
        <fullName evidence="4">Right handed beta helix domain-containing protein</fullName>
    </recommendedName>
</protein>
<feature type="chain" id="PRO_5010860502" description="Right handed beta helix domain-containing protein" evidence="1">
    <location>
        <begin position="20"/>
        <end position="362"/>
    </location>
</feature>
<dbReference type="AlphaFoldDB" id="A0A1X7S787"/>